<evidence type="ECO:0000313" key="2">
    <source>
        <dbReference type="Proteomes" id="UP000740926"/>
    </source>
</evidence>
<protein>
    <submittedName>
        <fullName evidence="1">Uncharacterized protein</fullName>
    </submittedName>
</protein>
<sequence>MMACAVVYTIFYRVDYEIGNGPVLIRLALCHFKVDKGCAWACDKEDFLPNLKQEKSATVLTNRLARDAFGSVDVWVPSSIVWAKQKK</sequence>
<comment type="caution">
    <text evidence="1">The sequence shown here is derived from an EMBL/GenBank/DDBJ whole genome shotgun (WGS) entry which is preliminary data.</text>
</comment>
<proteinExistence type="predicted"/>
<organism evidence="1 2">
    <name type="scientific">Rhizopus delemar</name>
    <dbReference type="NCBI Taxonomy" id="936053"/>
    <lineage>
        <taxon>Eukaryota</taxon>
        <taxon>Fungi</taxon>
        <taxon>Fungi incertae sedis</taxon>
        <taxon>Mucoromycota</taxon>
        <taxon>Mucoromycotina</taxon>
        <taxon>Mucoromycetes</taxon>
        <taxon>Mucorales</taxon>
        <taxon>Mucorineae</taxon>
        <taxon>Rhizopodaceae</taxon>
        <taxon>Rhizopus</taxon>
    </lineage>
</organism>
<keyword evidence="2" id="KW-1185">Reference proteome</keyword>
<dbReference type="AlphaFoldDB" id="A0A9P6Z0X6"/>
<name>A0A9P6Z0X6_9FUNG</name>
<dbReference type="EMBL" id="JAANIU010001233">
    <property type="protein sequence ID" value="KAG1568087.1"/>
    <property type="molecule type" value="Genomic_DNA"/>
</dbReference>
<accession>A0A9P6Z0X6</accession>
<evidence type="ECO:0000313" key="1">
    <source>
        <dbReference type="EMBL" id="KAG1568087.1"/>
    </source>
</evidence>
<dbReference type="Proteomes" id="UP000740926">
    <property type="component" value="Unassembled WGS sequence"/>
</dbReference>
<reference evidence="1 2" key="1">
    <citation type="journal article" date="2020" name="Microb. Genom.">
        <title>Genetic diversity of clinical and environmental Mucorales isolates obtained from an investigation of mucormycosis cases among solid organ transplant recipients.</title>
        <authorList>
            <person name="Nguyen M.H."/>
            <person name="Kaul D."/>
            <person name="Muto C."/>
            <person name="Cheng S.J."/>
            <person name="Richter R.A."/>
            <person name="Bruno V.M."/>
            <person name="Liu G."/>
            <person name="Beyhan S."/>
            <person name="Sundermann A.J."/>
            <person name="Mounaud S."/>
            <person name="Pasculle A.W."/>
            <person name="Nierman W.C."/>
            <person name="Driscoll E."/>
            <person name="Cumbie R."/>
            <person name="Clancy C.J."/>
            <person name="Dupont C.L."/>
        </authorList>
    </citation>
    <scope>NUCLEOTIDE SEQUENCE [LARGE SCALE GENOMIC DNA]</scope>
    <source>
        <strain evidence="1 2">GL24</strain>
    </source>
</reference>
<gene>
    <name evidence="1" type="ORF">G6F50_007611</name>
</gene>